<evidence type="ECO:0000313" key="4">
    <source>
        <dbReference type="EMBL" id="KIY96596.1"/>
    </source>
</evidence>
<feature type="transmembrane region" description="Helical" evidence="2">
    <location>
        <begin position="117"/>
        <end position="139"/>
    </location>
</feature>
<evidence type="ECO:0000313" key="5">
    <source>
        <dbReference type="Proteomes" id="UP000054498"/>
    </source>
</evidence>
<feature type="domain" description="Sortilin C-terminal" evidence="3">
    <location>
        <begin position="2"/>
        <end position="85"/>
    </location>
</feature>
<dbReference type="EMBL" id="KK102929">
    <property type="protein sequence ID" value="KIY96596.1"/>
    <property type="molecule type" value="Genomic_DNA"/>
</dbReference>
<reference evidence="4 5" key="1">
    <citation type="journal article" date="2013" name="BMC Genomics">
        <title>Reconstruction of the lipid metabolism for the microalga Monoraphidium neglectum from its genome sequence reveals characteristics suitable for biofuel production.</title>
        <authorList>
            <person name="Bogen C."/>
            <person name="Al-Dilaimi A."/>
            <person name="Albersmeier A."/>
            <person name="Wichmann J."/>
            <person name="Grundmann M."/>
            <person name="Rupp O."/>
            <person name="Lauersen K.J."/>
            <person name="Blifernez-Klassen O."/>
            <person name="Kalinowski J."/>
            <person name="Goesmann A."/>
            <person name="Mussgnug J.H."/>
            <person name="Kruse O."/>
        </authorList>
    </citation>
    <scope>NUCLEOTIDE SEQUENCE [LARGE SCALE GENOMIC DNA]</scope>
    <source>
        <strain evidence="4 5">SAG 48.87</strain>
    </source>
</reference>
<dbReference type="GeneID" id="25728620"/>
<sequence>MSFTRRRMESSCINGGDYKRPLPVNTTCQCSATDVECDWGWARDCHKCTQLPDDKLPTCPHVKDGSYRVSSSGFRLVHGDVCSGVDKIIFDTDGKGTGTGPAPPPSRRRRGGGGRSALFTLFVLLLIVAGLAAAWFGFVASPAQKAGALELAGAAGVFCCGLWALAADGFGALLARVGAGAGALRLGGRGGAYAPLDEELNYFEPLPHAEDVQTLVPPPLQRASTGDGGGGGGGANGGGGGGGGGFDPREDGGDDDDGVFRL</sequence>
<dbReference type="Gene3D" id="3.30.60.270">
    <property type="match status" value="1"/>
</dbReference>
<evidence type="ECO:0000259" key="3">
    <source>
        <dbReference type="Pfam" id="PF15901"/>
    </source>
</evidence>
<dbReference type="InterPro" id="IPR050310">
    <property type="entry name" value="VPS10-sortilin"/>
</dbReference>
<accession>A0A0D2M5T8</accession>
<dbReference type="OrthoDB" id="443634at2759"/>
<dbReference type="PANTHER" id="PTHR12106:SF27">
    <property type="entry name" value="SORTILIN-RELATED RECEPTOR"/>
    <property type="match status" value="1"/>
</dbReference>
<keyword evidence="2" id="KW-1133">Transmembrane helix</keyword>
<gene>
    <name evidence="4" type="ORF">MNEG_11365</name>
</gene>
<dbReference type="Proteomes" id="UP000054498">
    <property type="component" value="Unassembled WGS sequence"/>
</dbReference>
<dbReference type="RefSeq" id="XP_013895616.1">
    <property type="nucleotide sequence ID" value="XM_014040162.1"/>
</dbReference>
<dbReference type="PANTHER" id="PTHR12106">
    <property type="entry name" value="SORTILIN RELATED"/>
    <property type="match status" value="1"/>
</dbReference>
<feature type="compositionally biased region" description="Acidic residues" evidence="1">
    <location>
        <begin position="252"/>
        <end position="262"/>
    </location>
</feature>
<feature type="transmembrane region" description="Helical" evidence="2">
    <location>
        <begin position="151"/>
        <end position="175"/>
    </location>
</feature>
<organism evidence="4 5">
    <name type="scientific">Monoraphidium neglectum</name>
    <dbReference type="NCBI Taxonomy" id="145388"/>
    <lineage>
        <taxon>Eukaryota</taxon>
        <taxon>Viridiplantae</taxon>
        <taxon>Chlorophyta</taxon>
        <taxon>core chlorophytes</taxon>
        <taxon>Chlorophyceae</taxon>
        <taxon>CS clade</taxon>
        <taxon>Sphaeropleales</taxon>
        <taxon>Selenastraceae</taxon>
        <taxon>Monoraphidium</taxon>
    </lineage>
</organism>
<keyword evidence="5" id="KW-1185">Reference proteome</keyword>
<feature type="region of interest" description="Disordered" evidence="1">
    <location>
        <begin position="93"/>
        <end position="112"/>
    </location>
</feature>
<keyword evidence="2" id="KW-0472">Membrane</keyword>
<feature type="compositionally biased region" description="Gly residues" evidence="1">
    <location>
        <begin position="226"/>
        <end position="246"/>
    </location>
</feature>
<evidence type="ECO:0000256" key="2">
    <source>
        <dbReference type="SAM" id="Phobius"/>
    </source>
</evidence>
<dbReference type="InterPro" id="IPR031777">
    <property type="entry name" value="Sortilin_C"/>
</dbReference>
<dbReference type="GO" id="GO:0006892">
    <property type="term" value="P:post-Golgi vesicle-mediated transport"/>
    <property type="evidence" value="ECO:0007669"/>
    <property type="project" value="TreeGrafter"/>
</dbReference>
<proteinExistence type="predicted"/>
<evidence type="ECO:0000256" key="1">
    <source>
        <dbReference type="SAM" id="MobiDB-lite"/>
    </source>
</evidence>
<dbReference type="AlphaFoldDB" id="A0A0D2M5T8"/>
<protein>
    <recommendedName>
        <fullName evidence="3">Sortilin C-terminal domain-containing protein</fullName>
    </recommendedName>
</protein>
<dbReference type="Pfam" id="PF15901">
    <property type="entry name" value="Sortilin_C"/>
    <property type="match status" value="1"/>
</dbReference>
<dbReference type="KEGG" id="mng:MNEG_11365"/>
<dbReference type="GO" id="GO:0005794">
    <property type="term" value="C:Golgi apparatus"/>
    <property type="evidence" value="ECO:0007669"/>
    <property type="project" value="TreeGrafter"/>
</dbReference>
<dbReference type="STRING" id="145388.A0A0D2M5T8"/>
<name>A0A0D2M5T8_9CHLO</name>
<feature type="region of interest" description="Disordered" evidence="1">
    <location>
        <begin position="218"/>
        <end position="262"/>
    </location>
</feature>
<keyword evidence="2" id="KW-0812">Transmembrane</keyword>
<dbReference type="GO" id="GO:0016020">
    <property type="term" value="C:membrane"/>
    <property type="evidence" value="ECO:0007669"/>
    <property type="project" value="TreeGrafter"/>
</dbReference>